<sequence length="43" mass="5169">MKQTKMNNEHKEMYINTLCLALVGFPLVYAFTYIIARFMDVFY</sequence>
<feature type="transmembrane region" description="Helical" evidence="1">
    <location>
        <begin position="12"/>
        <end position="36"/>
    </location>
</feature>
<dbReference type="EMBL" id="ACRO01000020">
    <property type="protein sequence ID" value="EGF88124.1"/>
    <property type="molecule type" value="Genomic_DNA"/>
</dbReference>
<evidence type="ECO:0000313" key="2">
    <source>
        <dbReference type="EMBL" id="EGF88124.1"/>
    </source>
</evidence>
<keyword evidence="1" id="KW-0472">Membrane</keyword>
<keyword evidence="1" id="KW-1133">Transmembrane helix</keyword>
<evidence type="ECO:0000313" key="3">
    <source>
        <dbReference type="Proteomes" id="UP000004773"/>
    </source>
</evidence>
<name>A0AA87AMN6_9BACL</name>
<dbReference type="Proteomes" id="UP000004773">
    <property type="component" value="Unassembled WGS sequence"/>
</dbReference>
<protein>
    <submittedName>
        <fullName evidence="2">Uncharacterized protein</fullName>
    </submittedName>
</protein>
<reference evidence="2 3" key="1">
    <citation type="submission" date="2011-03" db="EMBL/GenBank/DDBJ databases">
        <title>The Genome Sequence of Gemella haemolysans M341.</title>
        <authorList>
            <consortium name="The Broad Institute Genome Sequencing Platform"/>
            <consortium name="The Broad Institute Genome Sequencing Center for Infectious Disease"/>
            <person name="Earl A."/>
            <person name="Ward D."/>
            <person name="Feldgarden M."/>
            <person name="Gevers D."/>
            <person name="Sibley C.D."/>
            <person name="Field T.R."/>
            <person name="Grinwis M."/>
            <person name="Eshaghurshan C.S."/>
            <person name="Surette M.G."/>
            <person name="Young S.K."/>
            <person name="Zeng Q."/>
            <person name="Gargeya S."/>
            <person name="Fitzgerald M."/>
            <person name="Haas B."/>
            <person name="Abouelleil A."/>
            <person name="Alvarado L."/>
            <person name="Arachchi H.M."/>
            <person name="Berlin A."/>
            <person name="Brown A."/>
            <person name="Chapman S.B."/>
            <person name="Chen Z."/>
            <person name="Dunbar C."/>
            <person name="Freedman E."/>
            <person name="Gearin G."/>
            <person name="Gellesch M."/>
            <person name="Goldberg J."/>
            <person name="Griggs A."/>
            <person name="Gujja S."/>
            <person name="Heilman E.R."/>
            <person name="Heiman D."/>
            <person name="Howarth C."/>
            <person name="Larson L."/>
            <person name="Lui A."/>
            <person name="MacDonald P.J.P."/>
            <person name="Mehta T."/>
            <person name="Montmayeur A."/>
            <person name="Murphy C."/>
            <person name="Neiman D."/>
            <person name="Pearson M."/>
            <person name="Priest M."/>
            <person name="Roberts A."/>
            <person name="Saif S."/>
            <person name="Shea T."/>
            <person name="Shenoy N."/>
            <person name="Sisk P."/>
            <person name="Stolte C."/>
            <person name="Sykes S."/>
            <person name="White J."/>
            <person name="Yandava C."/>
            <person name="Wortman J."/>
            <person name="Nusbaum C."/>
            <person name="Birren B."/>
        </authorList>
    </citation>
    <scope>NUCLEOTIDE SEQUENCE [LARGE SCALE GENOMIC DNA]</scope>
    <source>
        <strain evidence="2 3">M341</strain>
    </source>
</reference>
<organism evidence="2 3">
    <name type="scientific">Gemella haemolysans M341</name>
    <dbReference type="NCBI Taxonomy" id="562981"/>
    <lineage>
        <taxon>Bacteria</taxon>
        <taxon>Bacillati</taxon>
        <taxon>Bacillota</taxon>
        <taxon>Bacilli</taxon>
        <taxon>Bacillales</taxon>
        <taxon>Gemellaceae</taxon>
        <taxon>Gemella</taxon>
    </lineage>
</organism>
<dbReference type="AlphaFoldDB" id="A0AA87AMN6"/>
<keyword evidence="1" id="KW-0812">Transmembrane</keyword>
<comment type="caution">
    <text evidence="2">The sequence shown here is derived from an EMBL/GenBank/DDBJ whole genome shotgun (WGS) entry which is preliminary data.</text>
</comment>
<evidence type="ECO:0000256" key="1">
    <source>
        <dbReference type="SAM" id="Phobius"/>
    </source>
</evidence>
<accession>A0AA87AMN6</accession>
<proteinExistence type="predicted"/>
<gene>
    <name evidence="2" type="ORF">HMPREF0428_01239</name>
</gene>